<gene>
    <name evidence="7" type="ORF">SAMN05421850_102111</name>
</gene>
<dbReference type="PANTHER" id="PTHR21248:SF22">
    <property type="entry name" value="PHOSPHOLIPASE D"/>
    <property type="match status" value="1"/>
</dbReference>
<dbReference type="Proteomes" id="UP000199340">
    <property type="component" value="Unassembled WGS sequence"/>
</dbReference>
<dbReference type="AlphaFoldDB" id="A0A1G8JE33"/>
<dbReference type="InterPro" id="IPR025202">
    <property type="entry name" value="PLD-like_dom"/>
</dbReference>
<evidence type="ECO:0000313" key="7">
    <source>
        <dbReference type="EMBL" id="SDI29456.1"/>
    </source>
</evidence>
<dbReference type="Gene3D" id="3.30.870.10">
    <property type="entry name" value="Endonuclease Chain A"/>
    <property type="match status" value="2"/>
</dbReference>
<protein>
    <recommendedName>
        <fullName evidence="3">Phospholipase D</fullName>
    </recommendedName>
    <alternativeName>
        <fullName evidence="5">Choline phosphatase</fullName>
    </alternativeName>
</protein>
<evidence type="ECO:0000256" key="2">
    <source>
        <dbReference type="ARBA" id="ARBA00004613"/>
    </source>
</evidence>
<dbReference type="PROSITE" id="PS50035">
    <property type="entry name" value="PLD"/>
    <property type="match status" value="2"/>
</dbReference>
<keyword evidence="8" id="KW-1185">Reference proteome</keyword>
<sequence length="503" mass="55377">MSDPDTVTPLITAAQAFPKMEEVVLGARDEVLASFRIFDARTPLRSDAARAARLETWADLMARKVAEGVRVRILMADFDPVFAADLHRDAWASARALCKALGRQEQHDAQVLVAWHGQEVGPFWKRVLSGQVATRLSALQQAQAPTAPQKEALGGRWTVRPVSLHQKFLVADGEAAVIGGLDVNPRRWDDPDHKRDPEDTWHDISLHVTGRIANDIRAHFCACWNDALNVPAQSFADTPAPMPADAPQRRSTGPRLVRTLSRPAGGWLRFGPAPDIREHEQLHLAAIASARDSIYIETQFLRHKPIARALARAAARAPHLQLILVLPTEPERVIFGGDDGPDARHAQALQIDCLDMLRQAFGQRLAVVSPVQPRVADPGQNGDPVKGAGIVYLHAKVTLVDDRFGIVGSANLNGRSMLWDTEASVLFTDAGRIGALRQDLAAKWLRGWLQDGDDPRSAALWNGAARENAARDPSAREGFVMPYPKARNRRFARRLPFLPDALF</sequence>
<dbReference type="CDD" id="cd09105">
    <property type="entry name" value="PLDc_vPLD1_2_like_2"/>
    <property type="match status" value="1"/>
</dbReference>
<evidence type="ECO:0000256" key="5">
    <source>
        <dbReference type="ARBA" id="ARBA00029594"/>
    </source>
</evidence>
<evidence type="ECO:0000259" key="6">
    <source>
        <dbReference type="PROSITE" id="PS50035"/>
    </source>
</evidence>
<feature type="domain" description="PLD phosphodiesterase" evidence="6">
    <location>
        <begin position="160"/>
        <end position="187"/>
    </location>
</feature>
<name>A0A1G8JE33_9RHOB</name>
<evidence type="ECO:0000256" key="1">
    <source>
        <dbReference type="ARBA" id="ARBA00003145"/>
    </source>
</evidence>
<dbReference type="SMART" id="SM00155">
    <property type="entry name" value="PLDc"/>
    <property type="match status" value="2"/>
</dbReference>
<evidence type="ECO:0000313" key="8">
    <source>
        <dbReference type="Proteomes" id="UP000199340"/>
    </source>
</evidence>
<organism evidence="7 8">
    <name type="scientific">Lutimaribacter saemankumensis</name>
    <dbReference type="NCBI Taxonomy" id="490829"/>
    <lineage>
        <taxon>Bacteria</taxon>
        <taxon>Pseudomonadati</taxon>
        <taxon>Pseudomonadota</taxon>
        <taxon>Alphaproteobacteria</taxon>
        <taxon>Rhodobacterales</taxon>
        <taxon>Roseobacteraceae</taxon>
        <taxon>Lutimaribacter</taxon>
    </lineage>
</organism>
<feature type="domain" description="PLD phosphodiesterase" evidence="6">
    <location>
        <begin position="389"/>
        <end position="416"/>
    </location>
</feature>
<comment type="function">
    <text evidence="1">Could be a virulence factor.</text>
</comment>
<keyword evidence="4" id="KW-0964">Secreted</keyword>
<dbReference type="EMBL" id="FNEB01000002">
    <property type="protein sequence ID" value="SDI29456.1"/>
    <property type="molecule type" value="Genomic_DNA"/>
</dbReference>
<dbReference type="InterPro" id="IPR001736">
    <property type="entry name" value="PLipase_D/transphosphatidylase"/>
</dbReference>
<comment type="subcellular location">
    <subcellularLocation>
        <location evidence="2">Secreted</location>
    </subcellularLocation>
</comment>
<dbReference type="Pfam" id="PF13091">
    <property type="entry name" value="PLDc_2"/>
    <property type="match status" value="1"/>
</dbReference>
<dbReference type="PANTHER" id="PTHR21248">
    <property type="entry name" value="CARDIOLIPIN SYNTHASE"/>
    <property type="match status" value="1"/>
</dbReference>
<dbReference type="RefSeq" id="WP_245723300.1">
    <property type="nucleotide sequence ID" value="NZ_FNEB01000002.1"/>
</dbReference>
<dbReference type="SUPFAM" id="SSF56024">
    <property type="entry name" value="Phospholipase D/nuclease"/>
    <property type="match status" value="2"/>
</dbReference>
<accession>A0A1G8JE33</accession>
<dbReference type="GO" id="GO:0005576">
    <property type="term" value="C:extracellular region"/>
    <property type="evidence" value="ECO:0007669"/>
    <property type="project" value="UniProtKB-SubCell"/>
</dbReference>
<dbReference type="GO" id="GO:0030572">
    <property type="term" value="F:phosphatidyltransferase activity"/>
    <property type="evidence" value="ECO:0007669"/>
    <property type="project" value="UniProtKB-ARBA"/>
</dbReference>
<reference evidence="7 8" key="1">
    <citation type="submission" date="2016-10" db="EMBL/GenBank/DDBJ databases">
        <authorList>
            <person name="de Groot N.N."/>
        </authorList>
    </citation>
    <scope>NUCLEOTIDE SEQUENCE [LARGE SCALE GENOMIC DNA]</scope>
    <source>
        <strain evidence="7 8">DSM 28010</strain>
    </source>
</reference>
<evidence type="ECO:0000256" key="4">
    <source>
        <dbReference type="ARBA" id="ARBA00022525"/>
    </source>
</evidence>
<dbReference type="STRING" id="490829.SAMN05421850_102111"/>
<evidence type="ECO:0000256" key="3">
    <source>
        <dbReference type="ARBA" id="ARBA00018392"/>
    </source>
</evidence>
<dbReference type="GO" id="GO:0032049">
    <property type="term" value="P:cardiolipin biosynthetic process"/>
    <property type="evidence" value="ECO:0007669"/>
    <property type="project" value="UniProtKB-ARBA"/>
</dbReference>
<proteinExistence type="predicted"/>